<dbReference type="SMART" id="SM00357">
    <property type="entry name" value="CSP"/>
    <property type="match status" value="2"/>
</dbReference>
<evidence type="ECO:0000313" key="4">
    <source>
        <dbReference type="EMBL" id="TNC72256.1"/>
    </source>
</evidence>
<dbReference type="Pfam" id="PF00313">
    <property type="entry name" value="CSD"/>
    <property type="match status" value="2"/>
</dbReference>
<comment type="caution">
    <text evidence="4">The sequence shown here is derived from an EMBL/GenBank/DDBJ whole genome shotgun (WGS) entry which is preliminary data.</text>
</comment>
<dbReference type="InterPro" id="IPR011129">
    <property type="entry name" value="CSD"/>
</dbReference>
<keyword evidence="5" id="KW-1185">Reference proteome</keyword>
<comment type="subcellular location">
    <subcellularLocation>
        <location evidence="1">Cytoplasm</location>
    </subcellularLocation>
</comment>
<evidence type="ECO:0000259" key="3">
    <source>
        <dbReference type="PROSITE" id="PS51857"/>
    </source>
</evidence>
<dbReference type="InterPro" id="IPR002059">
    <property type="entry name" value="CSP_DNA-bd"/>
</dbReference>
<dbReference type="InterPro" id="IPR019844">
    <property type="entry name" value="CSD_CS"/>
</dbReference>
<name>A0A5C4NGR7_9RHOB</name>
<dbReference type="OrthoDB" id="9791685at2"/>
<dbReference type="GO" id="GO:0005829">
    <property type="term" value="C:cytosol"/>
    <property type="evidence" value="ECO:0007669"/>
    <property type="project" value="UniProtKB-ARBA"/>
</dbReference>
<dbReference type="PANTHER" id="PTHR46565">
    <property type="entry name" value="COLD SHOCK DOMAIN PROTEIN 2"/>
    <property type="match status" value="1"/>
</dbReference>
<feature type="region of interest" description="Disordered" evidence="2">
    <location>
        <begin position="61"/>
        <end position="107"/>
    </location>
</feature>
<gene>
    <name evidence="4" type="ORF">FHG71_09130</name>
</gene>
<dbReference type="AlphaFoldDB" id="A0A5C4NGR7"/>
<dbReference type="SUPFAM" id="SSF50249">
    <property type="entry name" value="Nucleic acid-binding proteins"/>
    <property type="match status" value="2"/>
</dbReference>
<reference evidence="4 5" key="1">
    <citation type="submission" date="2019-06" db="EMBL/GenBank/DDBJ databases">
        <authorList>
            <person name="Jiang L."/>
        </authorList>
    </citation>
    <scope>NUCLEOTIDE SEQUENCE [LARGE SCALE GENOMIC DNA]</scope>
    <source>
        <strain evidence="4 5">YIM 48858</strain>
    </source>
</reference>
<dbReference type="InterPro" id="IPR012340">
    <property type="entry name" value="NA-bd_OB-fold"/>
</dbReference>
<evidence type="ECO:0000313" key="5">
    <source>
        <dbReference type="Proteomes" id="UP000305709"/>
    </source>
</evidence>
<protein>
    <submittedName>
        <fullName evidence="4">Cold-shock protein</fullName>
    </submittedName>
</protein>
<dbReference type="CDD" id="cd04458">
    <property type="entry name" value="CSP_CDS"/>
    <property type="match status" value="2"/>
</dbReference>
<proteinExistence type="predicted"/>
<feature type="domain" description="CSD" evidence="3">
    <location>
        <begin position="106"/>
        <end position="173"/>
    </location>
</feature>
<feature type="compositionally biased region" description="Basic and acidic residues" evidence="2">
    <location>
        <begin position="78"/>
        <end position="88"/>
    </location>
</feature>
<organism evidence="4 5">
    <name type="scientific">Rubellimicrobium roseum</name>
    <dbReference type="NCBI Taxonomy" id="687525"/>
    <lineage>
        <taxon>Bacteria</taxon>
        <taxon>Pseudomonadati</taxon>
        <taxon>Pseudomonadota</taxon>
        <taxon>Alphaproteobacteria</taxon>
        <taxon>Rhodobacterales</taxon>
        <taxon>Roseobacteraceae</taxon>
        <taxon>Rubellimicrobium</taxon>
    </lineage>
</organism>
<dbReference type="PANTHER" id="PTHR46565:SF20">
    <property type="entry name" value="COLD SHOCK DOMAIN-CONTAINING PROTEIN 4"/>
    <property type="match status" value="1"/>
</dbReference>
<dbReference type="PROSITE" id="PS51857">
    <property type="entry name" value="CSD_2"/>
    <property type="match status" value="2"/>
</dbReference>
<dbReference type="GO" id="GO:0003676">
    <property type="term" value="F:nucleic acid binding"/>
    <property type="evidence" value="ECO:0007669"/>
    <property type="project" value="InterPro"/>
</dbReference>
<feature type="domain" description="CSD" evidence="3">
    <location>
        <begin position="1"/>
        <end position="68"/>
    </location>
</feature>
<evidence type="ECO:0000256" key="1">
    <source>
        <dbReference type="RuleBase" id="RU000408"/>
    </source>
</evidence>
<evidence type="ECO:0000256" key="2">
    <source>
        <dbReference type="SAM" id="MobiDB-lite"/>
    </source>
</evidence>
<dbReference type="Gene3D" id="2.40.50.140">
    <property type="entry name" value="Nucleic acid-binding proteins"/>
    <property type="match status" value="2"/>
</dbReference>
<dbReference type="PRINTS" id="PR00050">
    <property type="entry name" value="COLDSHOCK"/>
</dbReference>
<dbReference type="PROSITE" id="PS00352">
    <property type="entry name" value="CSD_1"/>
    <property type="match status" value="2"/>
</dbReference>
<sequence length="175" mass="18891">MASGTVKWFNTGKGFGFIAPNEGGPDIFVHASAVERSGLRALNEGDQVSFEVEEDRRSGKLTATDLRVTGSAPATTHRPAERSRDDYQRSSTASRGGPAYRQPEGSGRGVVKWFNATKGFGFIQPDTGGDDIFVHISAVEQAGLRDLREGQAVTYDIERDRRSGKSAATNLRLGD</sequence>
<accession>A0A5C4NGR7</accession>
<dbReference type="Proteomes" id="UP000305709">
    <property type="component" value="Unassembled WGS sequence"/>
</dbReference>
<dbReference type="EMBL" id="VDFV01000009">
    <property type="protein sequence ID" value="TNC72256.1"/>
    <property type="molecule type" value="Genomic_DNA"/>
</dbReference>